<dbReference type="Proteomes" id="UP000574769">
    <property type="component" value="Unassembled WGS sequence"/>
</dbReference>
<dbReference type="InterPro" id="IPR012931">
    <property type="entry name" value="TraG_N_Proteobacteria"/>
</dbReference>
<dbReference type="Pfam" id="PF07916">
    <property type="entry name" value="TraG_N"/>
    <property type="match status" value="1"/>
</dbReference>
<dbReference type="RefSeq" id="WP_184116909.1">
    <property type="nucleotide sequence ID" value="NZ_JACHNY010000012.1"/>
</dbReference>
<keyword evidence="2" id="KW-0472">Membrane</keyword>
<evidence type="ECO:0000256" key="1">
    <source>
        <dbReference type="SAM" id="MobiDB-lite"/>
    </source>
</evidence>
<feature type="transmembrane region" description="Helical" evidence="2">
    <location>
        <begin position="330"/>
        <end position="350"/>
    </location>
</feature>
<dbReference type="AlphaFoldDB" id="A0A7W7AP14"/>
<protein>
    <submittedName>
        <fullName evidence="4">Conjugal transfer mating pair stabilization protein TraG</fullName>
    </submittedName>
</protein>
<feature type="region of interest" description="Disordered" evidence="1">
    <location>
        <begin position="696"/>
        <end position="719"/>
    </location>
</feature>
<proteinExistence type="predicted"/>
<accession>A0A7W7AP14</accession>
<feature type="domain" description="TraG N-terminal Proteobacteria" evidence="3">
    <location>
        <begin position="3"/>
        <end position="457"/>
    </location>
</feature>
<evidence type="ECO:0000256" key="2">
    <source>
        <dbReference type="SAM" id="Phobius"/>
    </source>
</evidence>
<reference evidence="4 5" key="1">
    <citation type="submission" date="2020-08" db="EMBL/GenBank/DDBJ databases">
        <title>Genomic Encyclopedia of Type Strains, Phase IV (KMG-IV): sequencing the most valuable type-strain genomes for metagenomic binning, comparative biology and taxonomic classification.</title>
        <authorList>
            <person name="Goeker M."/>
        </authorList>
    </citation>
    <scope>NUCLEOTIDE SEQUENCE [LARGE SCALE GENOMIC DNA]</scope>
    <source>
        <strain evidence="4 5">DSM 15867</strain>
    </source>
</reference>
<feature type="transmembrane region" description="Helical" evidence="2">
    <location>
        <begin position="57"/>
        <end position="76"/>
    </location>
</feature>
<comment type="caution">
    <text evidence="4">The sequence shown here is derived from an EMBL/GenBank/DDBJ whole genome shotgun (WGS) entry which is preliminary data.</text>
</comment>
<gene>
    <name evidence="4" type="ORF">GGQ96_003824</name>
</gene>
<evidence type="ECO:0000313" key="5">
    <source>
        <dbReference type="Proteomes" id="UP000574769"/>
    </source>
</evidence>
<sequence length="933" mass="99847">MFEVITIGGGDYIVNVFNAVAAWTGGGGYKSMLQCVLVMAFAMSLMIVAFNHDWRAWMNWFLQATLMYMCLMVPRMDVQVVDRINPSLPAANVANVPLGLAAVAGFTSQIGDYLVRASEVVFGMPDDLNYSKNGMIYGSRLMEATQGLSISDPYFASNVDEYYRQCTFYDLQLGLKNWTDIADADDVWAAVGPGSQARSMMFVTATSGGGSTSEIKSCRDGYNSLTAGWDGVIDGMGTRISRRFYPGMADAAAKAKLFADLPIAYSYLTGVSKDASQLMKQTLSINALQQSISTQVAAAGGSSADVYAQTRASIQTRNTYQAVAHNAMEWVPILCVVLTVVFYALFPIIFPLFLMPGTGVAALRGYVTGFFYLAAWGPLYVILNMVVTLREHTQLASTAKLSMLSFNDMAAINSNTAVLAGYLVASIPFIAAGMARGAMAISGHATSFLAPSQNAAEEAGREATTGNIAFGNTSLDNLSFNNRQSGAWSTAGHYGGGYATMSDTTRFGSTVSSYADGSSSVDVPMSKMPFGAQLTQAADYAVADVASSFQTQGQRASESARESTATMLQNFRNMENRVSHGTSDSLGIGSSELAALRTGFSARDSLSQSLQDKHGLSKTEADNYASTSLLGVDGSLGLSAKFLGVGKAGLGVKGSQSWQWQDQTGRTRSTDAASLRDTASTWARDNHWDRSSDAFQRAATETTSSQLSSAASGISASRTKSSEFSREAARYMDAGSRLEQSHSLRDSDGISTSIALQDKMRTWARAEMDAHHEIYGPAGQRFDPDKRDDWTTSDPRIAGQRERLIGRFISSYRDELRSEGETYLKAPAMDVQGPSVRSAGGVERAARGNLGSVGGGSGGPSGQTARDRAGNVFEQVGAMQAAQAPGFDTANMIAGSRRPGIEGQSEDVETQVDRELAPRLPLSPLRHRPQNER</sequence>
<feature type="region of interest" description="Disordered" evidence="1">
    <location>
        <begin position="883"/>
        <end position="933"/>
    </location>
</feature>
<feature type="region of interest" description="Disordered" evidence="1">
    <location>
        <begin position="846"/>
        <end position="866"/>
    </location>
</feature>
<dbReference type="EMBL" id="JACHNY010000012">
    <property type="protein sequence ID" value="MBB4619665.1"/>
    <property type="molecule type" value="Genomic_DNA"/>
</dbReference>
<keyword evidence="2" id="KW-0812">Transmembrane</keyword>
<organism evidence="4 5">
    <name type="scientific">Sphingomonas abaci</name>
    <dbReference type="NCBI Taxonomy" id="237611"/>
    <lineage>
        <taxon>Bacteria</taxon>
        <taxon>Pseudomonadati</taxon>
        <taxon>Pseudomonadota</taxon>
        <taxon>Alphaproteobacteria</taxon>
        <taxon>Sphingomonadales</taxon>
        <taxon>Sphingomonadaceae</taxon>
        <taxon>Sphingomonas</taxon>
    </lineage>
</organism>
<feature type="compositionally biased region" description="Low complexity" evidence="1">
    <location>
        <begin position="698"/>
        <end position="719"/>
    </location>
</feature>
<feature type="transmembrane region" description="Helical" evidence="2">
    <location>
        <begin position="31"/>
        <end position="50"/>
    </location>
</feature>
<evidence type="ECO:0000313" key="4">
    <source>
        <dbReference type="EMBL" id="MBB4619665.1"/>
    </source>
</evidence>
<feature type="transmembrane region" description="Helical" evidence="2">
    <location>
        <begin position="370"/>
        <end position="389"/>
    </location>
</feature>
<feature type="transmembrane region" description="Helical" evidence="2">
    <location>
        <begin position="410"/>
        <end position="431"/>
    </location>
</feature>
<keyword evidence="2" id="KW-1133">Transmembrane helix</keyword>
<evidence type="ECO:0000259" key="3">
    <source>
        <dbReference type="Pfam" id="PF07916"/>
    </source>
</evidence>
<keyword evidence="5" id="KW-1185">Reference proteome</keyword>
<name>A0A7W7AP14_9SPHN</name>
<feature type="compositionally biased region" description="Gly residues" evidence="1">
    <location>
        <begin position="851"/>
        <end position="861"/>
    </location>
</feature>